<evidence type="ECO:0000313" key="2">
    <source>
        <dbReference type="Proteomes" id="UP001228113"/>
    </source>
</evidence>
<accession>A0AA48GPE4</accession>
<evidence type="ECO:0008006" key="3">
    <source>
        <dbReference type="Google" id="ProtNLM"/>
    </source>
</evidence>
<gene>
    <name evidence="1" type="ORF">METESE_01050</name>
</gene>
<dbReference type="EMBL" id="AP027081">
    <property type="protein sequence ID" value="BDU75147.1"/>
    <property type="molecule type" value="Genomic_DNA"/>
</dbReference>
<dbReference type="SUPFAM" id="SSF54285">
    <property type="entry name" value="MoaD/ThiS"/>
    <property type="match status" value="1"/>
</dbReference>
<sequence>MNITVKLFATLGAHLPPADRKARATRVEVPEGTSLLGLIERMALPRDLCTLVLHNGVFVPQEILGDRCLEAEDTVAIWPPVGGG</sequence>
<evidence type="ECO:0000313" key="1">
    <source>
        <dbReference type="EMBL" id="BDU75147.1"/>
    </source>
</evidence>
<protein>
    <recommendedName>
        <fullName evidence="3">Molybdopterin synthase sulfur carrier subunit</fullName>
    </recommendedName>
</protein>
<dbReference type="RefSeq" id="WP_243332981.1">
    <property type="nucleotide sequence ID" value="NZ_AP027081.1"/>
</dbReference>
<dbReference type="KEGG" id="msea:METESE_01050"/>
<dbReference type="AlphaFoldDB" id="A0AA48GPE4"/>
<reference evidence="1" key="1">
    <citation type="journal article" date="2023" name="Int. J. Syst. Evol. Microbiol.">
        <title>Mesoterricola silvestris gen. nov., sp. nov., Mesoterricola sediminis sp. nov., Geothrix oryzae sp. nov., Geothrix edaphica sp. nov., Geothrix rubra sp. nov., and Geothrix limicola sp. nov., six novel members of Acidobacteriota isolated from soils.</title>
        <authorList>
            <person name="Itoh H."/>
            <person name="Sugisawa Y."/>
            <person name="Mise K."/>
            <person name="Xu Z."/>
            <person name="Kuniyasu M."/>
            <person name="Ushijima N."/>
            <person name="Kawano K."/>
            <person name="Kobayashi E."/>
            <person name="Shiratori Y."/>
            <person name="Masuda Y."/>
            <person name="Senoo K."/>
        </authorList>
    </citation>
    <scope>NUCLEOTIDE SEQUENCE</scope>
    <source>
        <strain evidence="1">W786</strain>
    </source>
</reference>
<dbReference type="InterPro" id="IPR003749">
    <property type="entry name" value="ThiS/MoaD-like"/>
</dbReference>
<dbReference type="Pfam" id="PF02597">
    <property type="entry name" value="ThiS"/>
    <property type="match status" value="1"/>
</dbReference>
<dbReference type="InterPro" id="IPR012675">
    <property type="entry name" value="Beta-grasp_dom_sf"/>
</dbReference>
<dbReference type="InterPro" id="IPR016155">
    <property type="entry name" value="Mopterin_synth/thiamin_S_b"/>
</dbReference>
<organism evidence="1 2">
    <name type="scientific">Mesoterricola sediminis</name>
    <dbReference type="NCBI Taxonomy" id="2927980"/>
    <lineage>
        <taxon>Bacteria</taxon>
        <taxon>Pseudomonadati</taxon>
        <taxon>Acidobacteriota</taxon>
        <taxon>Holophagae</taxon>
        <taxon>Holophagales</taxon>
        <taxon>Holophagaceae</taxon>
        <taxon>Mesoterricola</taxon>
    </lineage>
</organism>
<keyword evidence="2" id="KW-1185">Reference proteome</keyword>
<proteinExistence type="predicted"/>
<dbReference type="Proteomes" id="UP001228113">
    <property type="component" value="Chromosome"/>
</dbReference>
<dbReference type="Gene3D" id="3.10.20.30">
    <property type="match status" value="1"/>
</dbReference>
<name>A0AA48GPE4_9BACT</name>